<dbReference type="EMBL" id="MDZA01000011">
    <property type="protein sequence ID" value="OGX92139.1"/>
    <property type="molecule type" value="Genomic_DNA"/>
</dbReference>
<dbReference type="CDD" id="cd00102">
    <property type="entry name" value="IPT"/>
    <property type="match status" value="2"/>
</dbReference>
<organism evidence="2 3">
    <name type="scientific">Hymenobacter coccineus</name>
    <dbReference type="NCBI Taxonomy" id="1908235"/>
    <lineage>
        <taxon>Bacteria</taxon>
        <taxon>Pseudomonadati</taxon>
        <taxon>Bacteroidota</taxon>
        <taxon>Cytophagia</taxon>
        <taxon>Cytophagales</taxon>
        <taxon>Hymenobacteraceae</taxon>
        <taxon>Hymenobacter</taxon>
    </lineage>
</organism>
<feature type="domain" description="IPT/TIG" evidence="1">
    <location>
        <begin position="299"/>
        <end position="378"/>
    </location>
</feature>
<accession>A0A1G1TMN3</accession>
<dbReference type="Proteomes" id="UP000177506">
    <property type="component" value="Unassembled WGS sequence"/>
</dbReference>
<dbReference type="InterPro" id="IPR013783">
    <property type="entry name" value="Ig-like_fold"/>
</dbReference>
<reference evidence="2 3" key="1">
    <citation type="submission" date="2016-08" db="EMBL/GenBank/DDBJ databases">
        <title>Hymenobacter coccineus sp. nov., Hymenobacter lapidarius sp. nov. and Hymenobacter glacialis sp. nov., isolated from Antarctic soil.</title>
        <authorList>
            <person name="Sedlacek I."/>
            <person name="Kralova S."/>
            <person name="Kyrova K."/>
            <person name="Maslanova I."/>
            <person name="Stankova E."/>
            <person name="Vrbovska V."/>
            <person name="Nemec M."/>
            <person name="Bartak M."/>
            <person name="Svec P."/>
            <person name="Busse H.-J."/>
            <person name="Pantucek R."/>
        </authorList>
    </citation>
    <scope>NUCLEOTIDE SEQUENCE [LARGE SCALE GENOMIC DNA]</scope>
    <source>
        <strain evidence="2 3">CCM 8649</strain>
    </source>
</reference>
<dbReference type="Gene3D" id="2.60.40.10">
    <property type="entry name" value="Immunoglobulins"/>
    <property type="match status" value="2"/>
</dbReference>
<evidence type="ECO:0000313" key="3">
    <source>
        <dbReference type="Proteomes" id="UP000177506"/>
    </source>
</evidence>
<dbReference type="NCBIfam" id="TIGR04183">
    <property type="entry name" value="Por_Secre_tail"/>
    <property type="match status" value="1"/>
</dbReference>
<sequence length="550" mass="54002">MVQTIALPTSVSGTNRILTASGNNSYELGMTRSADGRYLVLTGYSAAPGTTGVAASAATDITRVIALIAADGTVDTSTSTGTAFSGSSIRTAATVNGTSFYSVGGNSGVQYQAFGSAMTTQLNTAPINIRSINVANGGLYISTNSAAYFGLNQVGNGLATTGGQAVTVLPGFPGATAGSSPNGFYFADLSDAVPGVDVVYVADDRSTSGGIQKWSLVAGSWVLNGTIAGSASTAVRGLNGLTRGTAVALAATSANGLFSLTDNTGYNAAPTLIALPTAIAGARANTAFRGMAFAPMAASPTIASFTPGSGPVGTTVTVTGANFSGASVLLMNGVGVSAFTVIDAATITFTVPADATSGLLAVTTPGGTATSASPFAVMVPVVAPTIASFTPTAGGPGTTVTITGTNFTGATAVSIGSLAVPAYTVVSATTITLVLPSSAANASGPLTVVTPGGTATSTASFNLTLAAVASQALPGLALFPNPAIDYVVVKLPKAGAATAALRDLMGRLVLAPVALGPQQPLYLPAGLGPGVYLLEVRQGSETAVRRLVKQ</sequence>
<dbReference type="InterPro" id="IPR014756">
    <property type="entry name" value="Ig_E-set"/>
</dbReference>
<dbReference type="Pfam" id="PF01833">
    <property type="entry name" value="TIG"/>
    <property type="match status" value="2"/>
</dbReference>
<dbReference type="SMART" id="SM00429">
    <property type="entry name" value="IPT"/>
    <property type="match status" value="2"/>
</dbReference>
<proteinExistence type="predicted"/>
<feature type="domain" description="IPT/TIG" evidence="1">
    <location>
        <begin position="383"/>
        <end position="464"/>
    </location>
</feature>
<dbReference type="AlphaFoldDB" id="A0A1G1TMN3"/>
<comment type="caution">
    <text evidence="2">The sequence shown here is derived from an EMBL/GenBank/DDBJ whole genome shotgun (WGS) entry which is preliminary data.</text>
</comment>
<dbReference type="InterPro" id="IPR026444">
    <property type="entry name" value="Secre_tail"/>
</dbReference>
<evidence type="ECO:0000259" key="1">
    <source>
        <dbReference type="SMART" id="SM00429"/>
    </source>
</evidence>
<name>A0A1G1TMN3_9BACT</name>
<evidence type="ECO:0000313" key="2">
    <source>
        <dbReference type="EMBL" id="OGX92139.1"/>
    </source>
</evidence>
<dbReference type="SUPFAM" id="SSF81296">
    <property type="entry name" value="E set domains"/>
    <property type="match status" value="2"/>
</dbReference>
<dbReference type="InterPro" id="IPR002909">
    <property type="entry name" value="IPT_dom"/>
</dbReference>
<protein>
    <recommendedName>
        <fullName evidence="1">IPT/TIG domain-containing protein</fullName>
    </recommendedName>
</protein>
<keyword evidence="3" id="KW-1185">Reference proteome</keyword>
<gene>
    <name evidence="2" type="ORF">BEN49_03660</name>
</gene>